<protein>
    <recommendedName>
        <fullName evidence="3">DNA topoisomerase III</fullName>
    </recommendedName>
</protein>
<evidence type="ECO:0000313" key="2">
    <source>
        <dbReference type="Proteomes" id="UP000191153"/>
    </source>
</evidence>
<evidence type="ECO:0000313" key="1">
    <source>
        <dbReference type="EMBL" id="SKA10977.1"/>
    </source>
</evidence>
<proteinExistence type="predicted"/>
<accession>A0A1T4R526</accession>
<keyword evidence="2" id="KW-1185">Reference proteome</keyword>
<dbReference type="STRING" id="180163.SAMN02745174_02577"/>
<evidence type="ECO:0008006" key="3">
    <source>
        <dbReference type="Google" id="ProtNLM"/>
    </source>
</evidence>
<organism evidence="1 2">
    <name type="scientific">Cetobacterium ceti</name>
    <dbReference type="NCBI Taxonomy" id="180163"/>
    <lineage>
        <taxon>Bacteria</taxon>
        <taxon>Fusobacteriati</taxon>
        <taxon>Fusobacteriota</taxon>
        <taxon>Fusobacteriia</taxon>
        <taxon>Fusobacteriales</taxon>
        <taxon>Fusobacteriaceae</taxon>
        <taxon>Cetobacterium</taxon>
    </lineage>
</organism>
<dbReference type="AlphaFoldDB" id="A0A1T4R526"/>
<gene>
    <name evidence="1" type="ORF">SAMN02745174_02577</name>
</gene>
<name>A0A1T4R526_9FUSO</name>
<reference evidence="1 2" key="1">
    <citation type="submission" date="2017-02" db="EMBL/GenBank/DDBJ databases">
        <authorList>
            <person name="Peterson S.W."/>
        </authorList>
    </citation>
    <scope>NUCLEOTIDE SEQUENCE [LARGE SCALE GENOMIC DNA]</scope>
    <source>
        <strain evidence="1 2">ATCC 700028</strain>
    </source>
</reference>
<sequence length="132" mass="15231">IWKENKVTNSKISETQAKNLLEGKTISIKGEKYSLSKGILKKEEEQLICPRCGKELSKTLKTYMCNCGFTLWKNNKLLGELTEKECQDLLKGESIERYDLTNKEGKKYHAKFKLEDTGKYVNVKLDSFISKK</sequence>
<dbReference type="Proteomes" id="UP000191153">
    <property type="component" value="Unassembled WGS sequence"/>
</dbReference>
<dbReference type="EMBL" id="FUWX01000042">
    <property type="protein sequence ID" value="SKA10977.1"/>
    <property type="molecule type" value="Genomic_DNA"/>
</dbReference>
<feature type="non-terminal residue" evidence="1">
    <location>
        <position position="1"/>
    </location>
</feature>